<dbReference type="AlphaFoldDB" id="A0A9J5WK77"/>
<sequence length="562" mass="64874">MKLKLCSTTGGSWVISPLLVYTKKLMHSWLNFDLELLSHKDICDEFTSKLGLSWVKQLLVIGPFEKYYIIDGDDGIRAILSLLCKKYKVDNFFIVVEGELTVFAQNITQYSESCFVNVEVGTDHCEHSVGFDYEWDLSEGKKCDYEWMEAISMERGRVVVIGWKTSRNCKAKRMALEKLEGSFIDDYNKLEAYAQKIKQSNPERQDSMNSFYPLAWAIVDKETSRTWCWFIELLKGSLDLKDGAKITFISNMQKGLIDIVDKVLPEAQHSSYDEEFKDRLNKLGKLSKDGARDLSKANNQDVRKHKSTSDEITRENEKMLRTWVTYFSPECMKLYIDFRAIAHGCKVEFNGDWGYEVSDEEDRHTINLEKKKCTCRIWNLSSIPCPHAIKALTHKKVDPITEIHRWYSKKKVDPLSAMLPPDVVKQLGRPKMKRNREPDEARKRKGEWSQSRKGTQMTCSNCGEPNQNVRSCYKAKRPMSDNEHEAEAATQEFEPYGPNVENEEDPSLRPMVICQSKLRDEKLNTKVVPTGTRKNQFYGDHTSASMPINLPYSSIKTTWKGK</sequence>
<feature type="compositionally biased region" description="Polar residues" evidence="5">
    <location>
        <begin position="448"/>
        <end position="461"/>
    </location>
</feature>
<accession>A0A9J5WK77</accession>
<dbReference type="GO" id="GO:0008270">
    <property type="term" value="F:zinc ion binding"/>
    <property type="evidence" value="ECO:0007669"/>
    <property type="project" value="UniProtKB-KW"/>
</dbReference>
<evidence type="ECO:0000256" key="4">
    <source>
        <dbReference type="PROSITE-ProRule" id="PRU00325"/>
    </source>
</evidence>
<dbReference type="OrthoDB" id="1304705at2759"/>
<evidence type="ECO:0000313" key="8">
    <source>
        <dbReference type="Proteomes" id="UP000824120"/>
    </source>
</evidence>
<evidence type="ECO:0000256" key="1">
    <source>
        <dbReference type="ARBA" id="ARBA00022723"/>
    </source>
</evidence>
<evidence type="ECO:0000259" key="6">
    <source>
        <dbReference type="PROSITE" id="PS50966"/>
    </source>
</evidence>
<proteinExistence type="predicted"/>
<feature type="region of interest" description="Disordered" evidence="5">
    <location>
        <begin position="429"/>
        <end position="461"/>
    </location>
</feature>
<dbReference type="Proteomes" id="UP000824120">
    <property type="component" value="Chromosome 11"/>
</dbReference>
<evidence type="ECO:0000256" key="3">
    <source>
        <dbReference type="ARBA" id="ARBA00022833"/>
    </source>
</evidence>
<feature type="region of interest" description="Disordered" evidence="5">
    <location>
        <begin position="524"/>
        <end position="544"/>
    </location>
</feature>
<keyword evidence="1" id="KW-0479">Metal-binding</keyword>
<protein>
    <recommendedName>
        <fullName evidence="6">SWIM-type domain-containing protein</fullName>
    </recommendedName>
</protein>
<evidence type="ECO:0000256" key="5">
    <source>
        <dbReference type="SAM" id="MobiDB-lite"/>
    </source>
</evidence>
<dbReference type="InterPro" id="IPR006564">
    <property type="entry name" value="Znf_PMZ"/>
</dbReference>
<comment type="caution">
    <text evidence="7">The sequence shown here is derived from an EMBL/GenBank/DDBJ whole genome shotgun (WGS) entry which is preliminary data.</text>
</comment>
<reference evidence="7 8" key="1">
    <citation type="submission" date="2020-09" db="EMBL/GenBank/DDBJ databases">
        <title>De no assembly of potato wild relative species, Solanum commersonii.</title>
        <authorList>
            <person name="Cho K."/>
        </authorList>
    </citation>
    <scope>NUCLEOTIDE SEQUENCE [LARGE SCALE GENOMIC DNA]</scope>
    <source>
        <strain evidence="7">LZ3.2</strain>
        <tissue evidence="7">Leaf</tissue>
    </source>
</reference>
<keyword evidence="8" id="KW-1185">Reference proteome</keyword>
<evidence type="ECO:0000256" key="2">
    <source>
        <dbReference type="ARBA" id="ARBA00022771"/>
    </source>
</evidence>
<keyword evidence="3" id="KW-0862">Zinc</keyword>
<evidence type="ECO:0000313" key="7">
    <source>
        <dbReference type="EMBL" id="KAG5575596.1"/>
    </source>
</evidence>
<organism evidence="7 8">
    <name type="scientific">Solanum commersonii</name>
    <name type="common">Commerson's wild potato</name>
    <name type="synonym">Commerson's nightshade</name>
    <dbReference type="NCBI Taxonomy" id="4109"/>
    <lineage>
        <taxon>Eukaryota</taxon>
        <taxon>Viridiplantae</taxon>
        <taxon>Streptophyta</taxon>
        <taxon>Embryophyta</taxon>
        <taxon>Tracheophyta</taxon>
        <taxon>Spermatophyta</taxon>
        <taxon>Magnoliopsida</taxon>
        <taxon>eudicotyledons</taxon>
        <taxon>Gunneridae</taxon>
        <taxon>Pentapetalae</taxon>
        <taxon>asterids</taxon>
        <taxon>lamiids</taxon>
        <taxon>Solanales</taxon>
        <taxon>Solanaceae</taxon>
        <taxon>Solanoideae</taxon>
        <taxon>Solaneae</taxon>
        <taxon>Solanum</taxon>
    </lineage>
</organism>
<dbReference type="PANTHER" id="PTHR31973">
    <property type="entry name" value="POLYPROTEIN, PUTATIVE-RELATED"/>
    <property type="match status" value="1"/>
</dbReference>
<keyword evidence="2 4" id="KW-0863">Zinc-finger</keyword>
<dbReference type="PROSITE" id="PS50966">
    <property type="entry name" value="ZF_SWIM"/>
    <property type="match status" value="1"/>
</dbReference>
<gene>
    <name evidence="7" type="ORF">H5410_055730</name>
</gene>
<dbReference type="EMBL" id="JACXVP010000011">
    <property type="protein sequence ID" value="KAG5575596.1"/>
    <property type="molecule type" value="Genomic_DNA"/>
</dbReference>
<dbReference type="Pfam" id="PF04434">
    <property type="entry name" value="SWIM"/>
    <property type="match status" value="1"/>
</dbReference>
<name>A0A9J5WK77_SOLCO</name>
<feature type="domain" description="SWIM-type" evidence="6">
    <location>
        <begin position="355"/>
        <end position="396"/>
    </location>
</feature>
<dbReference type="PANTHER" id="PTHR31973:SF189">
    <property type="entry name" value="TRANSPOSASE, MUDR, PLANT, MULE TRANSPOSASE DOMAIN PROTEIN-RELATED"/>
    <property type="match status" value="1"/>
</dbReference>
<dbReference type="InterPro" id="IPR007527">
    <property type="entry name" value="Znf_SWIM"/>
</dbReference>
<dbReference type="SMART" id="SM00575">
    <property type="entry name" value="ZnF_PMZ"/>
    <property type="match status" value="1"/>
</dbReference>